<sequence>MIDPEEKMPKEGTMEKIDSLRDINEKFLTDEQLANAFKHWSKGTSQTKEAYWYRDQFESYFQEIIVLKVF</sequence>
<accession>A0A8H4B0F7</accession>
<dbReference type="AlphaFoldDB" id="A0A8H4B0F7"/>
<reference evidence="1 2" key="1">
    <citation type="journal article" date="2019" name="Environ. Microbiol.">
        <title>At the nexus of three kingdoms: the genome of the mycorrhizal fungus Gigaspora margarita provides insights into plant, endobacterial and fungal interactions.</title>
        <authorList>
            <person name="Venice F."/>
            <person name="Ghignone S."/>
            <person name="Salvioli di Fossalunga A."/>
            <person name="Amselem J."/>
            <person name="Novero M."/>
            <person name="Xianan X."/>
            <person name="Sedzielewska Toro K."/>
            <person name="Morin E."/>
            <person name="Lipzen A."/>
            <person name="Grigoriev I.V."/>
            <person name="Henrissat B."/>
            <person name="Martin F.M."/>
            <person name="Bonfante P."/>
        </authorList>
    </citation>
    <scope>NUCLEOTIDE SEQUENCE [LARGE SCALE GENOMIC DNA]</scope>
    <source>
        <strain evidence="1 2">BEG34</strain>
    </source>
</reference>
<comment type="caution">
    <text evidence="1">The sequence shown here is derived from an EMBL/GenBank/DDBJ whole genome shotgun (WGS) entry which is preliminary data.</text>
</comment>
<dbReference type="Gene3D" id="3.40.50.620">
    <property type="entry name" value="HUPs"/>
    <property type="match status" value="1"/>
</dbReference>
<gene>
    <name evidence="1" type="ORF">F8M41_024564</name>
</gene>
<proteinExistence type="predicted"/>
<protein>
    <submittedName>
        <fullName evidence="1">Asparagine synthase</fullName>
    </submittedName>
</protein>
<dbReference type="Proteomes" id="UP000439903">
    <property type="component" value="Unassembled WGS sequence"/>
</dbReference>
<dbReference type="EMBL" id="WTPW01000085">
    <property type="protein sequence ID" value="KAF0550438.1"/>
    <property type="molecule type" value="Genomic_DNA"/>
</dbReference>
<keyword evidence="2" id="KW-1185">Reference proteome</keyword>
<dbReference type="OrthoDB" id="409189at2759"/>
<evidence type="ECO:0000313" key="2">
    <source>
        <dbReference type="Proteomes" id="UP000439903"/>
    </source>
</evidence>
<dbReference type="InterPro" id="IPR014729">
    <property type="entry name" value="Rossmann-like_a/b/a_fold"/>
</dbReference>
<organism evidence="1 2">
    <name type="scientific">Gigaspora margarita</name>
    <dbReference type="NCBI Taxonomy" id="4874"/>
    <lineage>
        <taxon>Eukaryota</taxon>
        <taxon>Fungi</taxon>
        <taxon>Fungi incertae sedis</taxon>
        <taxon>Mucoromycota</taxon>
        <taxon>Glomeromycotina</taxon>
        <taxon>Glomeromycetes</taxon>
        <taxon>Diversisporales</taxon>
        <taxon>Gigasporaceae</taxon>
        <taxon>Gigaspora</taxon>
    </lineage>
</organism>
<name>A0A8H4B0F7_GIGMA</name>
<evidence type="ECO:0000313" key="1">
    <source>
        <dbReference type="EMBL" id="KAF0550438.1"/>
    </source>
</evidence>